<dbReference type="PANTHER" id="PTHR38731">
    <property type="entry name" value="LIPL45-RELATED LIPOPROTEIN-RELATED"/>
    <property type="match status" value="1"/>
</dbReference>
<evidence type="ECO:0000256" key="1">
    <source>
        <dbReference type="SAM" id="MobiDB-lite"/>
    </source>
</evidence>
<accession>A0A6M2BQW5</accession>
<feature type="signal peptide" evidence="2">
    <location>
        <begin position="1"/>
        <end position="21"/>
    </location>
</feature>
<name>A0A6M2BQW5_9GAMM</name>
<protein>
    <submittedName>
        <fullName evidence="3">FecR domain-containing protein</fullName>
    </submittedName>
</protein>
<sequence>MRQLSVLLAVSAMTLMSPAFAADSAAPASSHATPAGEVILLTGRGTATNPQTGAIRGLVKGDPVYSGDILNAGSNSYMNLKFSDGAFVLLRPNTRFSIDRYAYTPSSAPPATPPPPVTPALPARPATPPPADRHPVTTASSTEGTLQRAFLRLLKGGFRTVSGLIGKTNADDYLVTTPVATIGIRGTDYYAYICDLACANDPIILESLDLAHLGHDLAVGATLDGVIHGSIAVTNAAGHTEILTAGQFLLTLSDGRQIRLPSEPDFLRAQPFPDPLTLCVS</sequence>
<dbReference type="RefSeq" id="WP_166254313.1">
    <property type="nucleotide sequence ID" value="NZ_JAAMOW010000003.1"/>
</dbReference>
<feature type="chain" id="PRO_5026857182" evidence="2">
    <location>
        <begin position="22"/>
        <end position="281"/>
    </location>
</feature>
<evidence type="ECO:0000313" key="3">
    <source>
        <dbReference type="EMBL" id="NGY04615.1"/>
    </source>
</evidence>
<reference evidence="3 4" key="1">
    <citation type="journal article" date="2014" name="Int. J. Syst. Evol. Microbiol.">
        <title>Solimonas terrae sp. nov., isolated from soil.</title>
        <authorList>
            <person name="Kim S.J."/>
            <person name="Moon J.Y."/>
            <person name="Weon H.Y."/>
            <person name="Ahn J.H."/>
            <person name="Chen W.M."/>
            <person name="Kwon S.W."/>
        </authorList>
    </citation>
    <scope>NUCLEOTIDE SEQUENCE [LARGE SCALE GENOMIC DNA]</scope>
    <source>
        <strain evidence="3 4">KIS83-12</strain>
    </source>
</reference>
<gene>
    <name evidence="3" type="ORF">G7Y85_07560</name>
</gene>
<feature type="region of interest" description="Disordered" evidence="1">
    <location>
        <begin position="105"/>
        <end position="143"/>
    </location>
</feature>
<keyword evidence="2" id="KW-0732">Signal</keyword>
<dbReference type="AlphaFoldDB" id="A0A6M2BQW5"/>
<feature type="compositionally biased region" description="Pro residues" evidence="1">
    <location>
        <begin position="107"/>
        <end position="119"/>
    </location>
</feature>
<dbReference type="EMBL" id="JAAMOW010000003">
    <property type="protein sequence ID" value="NGY04615.1"/>
    <property type="molecule type" value="Genomic_DNA"/>
</dbReference>
<proteinExistence type="predicted"/>
<keyword evidence="4" id="KW-1185">Reference proteome</keyword>
<organism evidence="3 4">
    <name type="scientific">Solimonas terrae</name>
    <dbReference type="NCBI Taxonomy" id="1396819"/>
    <lineage>
        <taxon>Bacteria</taxon>
        <taxon>Pseudomonadati</taxon>
        <taxon>Pseudomonadota</taxon>
        <taxon>Gammaproteobacteria</taxon>
        <taxon>Nevskiales</taxon>
        <taxon>Nevskiaceae</taxon>
        <taxon>Solimonas</taxon>
    </lineage>
</organism>
<comment type="caution">
    <text evidence="3">The sequence shown here is derived from an EMBL/GenBank/DDBJ whole genome shotgun (WGS) entry which is preliminary data.</text>
</comment>
<evidence type="ECO:0000313" key="4">
    <source>
        <dbReference type="Proteomes" id="UP000472676"/>
    </source>
</evidence>
<dbReference type="Proteomes" id="UP000472676">
    <property type="component" value="Unassembled WGS sequence"/>
</dbReference>
<evidence type="ECO:0000256" key="2">
    <source>
        <dbReference type="SAM" id="SignalP"/>
    </source>
</evidence>